<keyword evidence="4" id="KW-1185">Reference proteome</keyword>
<dbReference type="OrthoDB" id="1632915at2"/>
<feature type="compositionally biased region" description="Polar residues" evidence="2">
    <location>
        <begin position="665"/>
        <end position="676"/>
    </location>
</feature>
<evidence type="ECO:0008006" key="5">
    <source>
        <dbReference type="Google" id="ProtNLM"/>
    </source>
</evidence>
<evidence type="ECO:0000313" key="4">
    <source>
        <dbReference type="Proteomes" id="UP000018418"/>
    </source>
</evidence>
<feature type="compositionally biased region" description="Polar residues" evidence="2">
    <location>
        <begin position="688"/>
        <end position="700"/>
    </location>
</feature>
<name>V2U953_9GAMM</name>
<gene>
    <name evidence="3" type="ORF">P255_01432</name>
</gene>
<proteinExistence type="predicted"/>
<protein>
    <recommendedName>
        <fullName evidence="5">Portal protein p19</fullName>
    </recommendedName>
</protein>
<dbReference type="EMBL" id="AYEU01000006">
    <property type="protein sequence ID" value="ESK50933.1"/>
    <property type="molecule type" value="Genomic_DNA"/>
</dbReference>
<organism evidence="3 4">
    <name type="scientific">Acinetobacter brisouii CIP 110357</name>
    <dbReference type="NCBI Taxonomy" id="1341683"/>
    <lineage>
        <taxon>Bacteria</taxon>
        <taxon>Pseudomonadati</taxon>
        <taxon>Pseudomonadota</taxon>
        <taxon>Gammaproteobacteria</taxon>
        <taxon>Moraxellales</taxon>
        <taxon>Moraxellaceae</taxon>
        <taxon>Acinetobacter</taxon>
    </lineage>
</organism>
<keyword evidence="1" id="KW-0175">Coiled coil</keyword>
<dbReference type="Proteomes" id="UP000018418">
    <property type="component" value="Unassembled WGS sequence"/>
</dbReference>
<accession>V2U953</accession>
<comment type="caution">
    <text evidence="3">The sequence shown here is derived from an EMBL/GenBank/DDBJ whole genome shotgun (WGS) entry which is preliminary data.</text>
</comment>
<evidence type="ECO:0000256" key="1">
    <source>
        <dbReference type="SAM" id="Coils"/>
    </source>
</evidence>
<dbReference type="AlphaFoldDB" id="V2U953"/>
<dbReference type="HOGENOM" id="CLU_015097_1_0_6"/>
<dbReference type="RefSeq" id="WP_004904790.1">
    <property type="nucleotide sequence ID" value="NZ_BBTI01000026.1"/>
</dbReference>
<evidence type="ECO:0000313" key="3">
    <source>
        <dbReference type="EMBL" id="ESK50933.1"/>
    </source>
</evidence>
<feature type="region of interest" description="Disordered" evidence="2">
    <location>
        <begin position="665"/>
        <end position="764"/>
    </location>
</feature>
<feature type="coiled-coil region" evidence="1">
    <location>
        <begin position="583"/>
        <end position="652"/>
    </location>
</feature>
<dbReference type="InterPro" id="IPR032427">
    <property type="entry name" value="P22_portal"/>
</dbReference>
<dbReference type="Pfam" id="PF16510">
    <property type="entry name" value="P22_portal"/>
    <property type="match status" value="1"/>
</dbReference>
<dbReference type="PATRIC" id="fig|1341683.3.peg.1420"/>
<evidence type="ECO:0000256" key="2">
    <source>
        <dbReference type="SAM" id="MobiDB-lite"/>
    </source>
</evidence>
<sequence length="764" mass="86133">MSKTDEDQIILDAAKKFRNEAHAYWQPIYDQGLYDKEFVTLEGAQWDKHALQKRKHEGKPTLEINLVRAYVQQQINTMRQNRPQAKVVPVDSDADPEIAEILGGLIKDVEEASNFENALDTAAANQVHSAVGFYRIVTDYVDEHSFNQEPRFQAIVNPQAVFIDPLSKELDGSDMTRALVCEWVELEELRAQYGKDLVPDNFDYASNPVWFNTTHNAVCVAEYFYKEQVKDTLYRLADGTTVLKSNLETELPPELIIAERSTTRTEVKWAKVTASKVLEKGVFPGKWIPIFPVYGEVTWIENKRHIFSLVHFAKDAQRLFNYWKSTEAHILQKNQDEMTIVDDRGIADFEEWKNPSSAVYLRFKGTDENGNPIPYPQKIGAAAPPVGILNAAQSAQQLIPDILNMHNPTMGQEVNNQSGRAIGLLQRQADTAQFHFQDNVNKTIRHSARVLIGLFPILYDTEMVRRIIGNDGDSELVKLNAKPQTPDEEEKAINGILNDVTVGRFDVRMDTGPAFNTQREESFALMMQLVQTNPNLFNIIADLMIANSPLLNSKEIAERVKMLVPAQALGKDSIDPAQAKAQIQQLDQVVQKMTADMTALQQQLQDKNADRNLEMMKVELQARKDIEVAQINAASRADVQELRSVAELLKQQMLGVKDLLSQVPPQWLQNGDSTDNYEPGEFDKNDPNEPTETNEPQDFSQLDEPDPPPNMSQQAPQEPPQDGGFLMPDETDQQNFAPEPSQFGDSAMATDENLFPSLGNGEQQ</sequence>
<reference evidence="3 4" key="1">
    <citation type="submission" date="2013-10" db="EMBL/GenBank/DDBJ databases">
        <title>The Genome Sequence of Acinetobacter brisouii CIP 110357.</title>
        <authorList>
            <consortium name="The Broad Institute Genomics Platform"/>
            <consortium name="The Broad Institute Genome Sequencing Center for Infectious Disease"/>
            <person name="Cerqueira G."/>
            <person name="Feldgarden M."/>
            <person name="Courvalin P."/>
            <person name="Grillot-Courvalin C."/>
            <person name="Clermont D."/>
            <person name="Rocha E."/>
            <person name="Yoon E.-J."/>
            <person name="Nemec A."/>
            <person name="Young S.K."/>
            <person name="Zeng Q."/>
            <person name="Gargeya S."/>
            <person name="Fitzgerald M."/>
            <person name="Abouelleil A."/>
            <person name="Alvarado L."/>
            <person name="Berlin A.M."/>
            <person name="Chapman S.B."/>
            <person name="Gainer-Dewar J."/>
            <person name="Goldberg J."/>
            <person name="Gnerre S."/>
            <person name="Griggs A."/>
            <person name="Gujja S."/>
            <person name="Hansen M."/>
            <person name="Howarth C."/>
            <person name="Imamovic A."/>
            <person name="Ireland A."/>
            <person name="Larimer J."/>
            <person name="McCowan C."/>
            <person name="Murphy C."/>
            <person name="Pearson M."/>
            <person name="Poon T.W."/>
            <person name="Priest M."/>
            <person name="Roberts A."/>
            <person name="Saif S."/>
            <person name="Shea T."/>
            <person name="Sykes S."/>
            <person name="Wortman J."/>
            <person name="Nusbaum C."/>
            <person name="Birren B."/>
        </authorList>
    </citation>
    <scope>NUCLEOTIDE SEQUENCE [LARGE SCALE GENOMIC DNA]</scope>
    <source>
        <strain evidence="3 4">CIP 110357</strain>
    </source>
</reference>